<evidence type="ECO:0000313" key="2">
    <source>
        <dbReference type="EMBL" id="ASJ07884.1"/>
    </source>
</evidence>
<dbReference type="OrthoDB" id="85996at2157"/>
<protein>
    <recommendedName>
        <fullName evidence="4">KEOPS complex subunit Cgi121</fullName>
    </recommendedName>
</protein>
<dbReference type="EMBL" id="CP015103">
    <property type="protein sequence ID" value="ASJ07884.1"/>
    <property type="molecule type" value="Genomic_DNA"/>
</dbReference>
<organism evidence="2 3">
    <name type="scientific">Thermococcus siculi</name>
    <dbReference type="NCBI Taxonomy" id="72803"/>
    <lineage>
        <taxon>Archaea</taxon>
        <taxon>Methanobacteriati</taxon>
        <taxon>Methanobacteriota</taxon>
        <taxon>Thermococci</taxon>
        <taxon>Thermococcales</taxon>
        <taxon>Thermococcaceae</taxon>
        <taxon>Thermococcus</taxon>
    </lineage>
</organism>
<dbReference type="GeneID" id="33316785"/>
<dbReference type="InterPro" id="IPR036504">
    <property type="entry name" value="CGI121/TPRKB_sf"/>
</dbReference>
<sequence>MKEVTSNLQVAKVLVKNSEEIIPKIRGDFQIVRAECWEEVAFAALLSLRAFERGTNHARTLGGELLLRLSGKLQIKDAIAEWGIRDGENYLVVFGDRERARNLIMELGLEELPVNGCEKEKLKTSFEKAALVEVL</sequence>
<evidence type="ECO:0000256" key="1">
    <source>
        <dbReference type="ARBA" id="ARBA00005546"/>
    </source>
</evidence>
<reference evidence="2 3" key="1">
    <citation type="submission" date="2016-04" db="EMBL/GenBank/DDBJ databases">
        <title>Complete genome sequence of Thermococcus siculi type strain RG-20.</title>
        <authorList>
            <person name="Oger P.M."/>
        </authorList>
    </citation>
    <scope>NUCLEOTIDE SEQUENCE [LARGE SCALE GENOMIC DNA]</scope>
    <source>
        <strain evidence="2 3">RG-20</strain>
    </source>
</reference>
<proteinExistence type="inferred from homology"/>
<dbReference type="AlphaFoldDB" id="A0A2Z2MML6"/>
<dbReference type="RefSeq" id="WP_088855130.1">
    <property type="nucleotide sequence ID" value="NZ_CP015103.1"/>
</dbReference>
<dbReference type="InterPro" id="IPR013926">
    <property type="entry name" value="CGI121/TPRKB"/>
</dbReference>
<dbReference type="Pfam" id="PF08617">
    <property type="entry name" value="CGI-121"/>
    <property type="match status" value="1"/>
</dbReference>
<dbReference type="Proteomes" id="UP000250125">
    <property type="component" value="Chromosome"/>
</dbReference>
<accession>A0A2Z2MML6</accession>
<evidence type="ECO:0000313" key="3">
    <source>
        <dbReference type="Proteomes" id="UP000250125"/>
    </source>
</evidence>
<keyword evidence="3" id="KW-1185">Reference proteome</keyword>
<evidence type="ECO:0008006" key="4">
    <source>
        <dbReference type="Google" id="ProtNLM"/>
    </source>
</evidence>
<name>A0A2Z2MML6_9EURY</name>
<dbReference type="NCBIfam" id="NF011465">
    <property type="entry name" value="PRK14886.1-1"/>
    <property type="match status" value="1"/>
</dbReference>
<dbReference type="SUPFAM" id="SSF143870">
    <property type="entry name" value="PF0523-like"/>
    <property type="match status" value="1"/>
</dbReference>
<comment type="similarity">
    <text evidence="1">Belongs to the CGI121/TPRKB family.</text>
</comment>
<gene>
    <name evidence="2" type="ORF">A3L11_01060</name>
</gene>
<dbReference type="KEGG" id="tsl:A3L11_01060"/>
<dbReference type="Gene3D" id="3.30.2380.10">
    <property type="entry name" value="CGI121/TPRKB"/>
    <property type="match status" value="1"/>
</dbReference>